<dbReference type="Proteomes" id="UP000030901">
    <property type="component" value="Chromosome"/>
</dbReference>
<evidence type="ECO:0000256" key="3">
    <source>
        <dbReference type="ARBA" id="ARBA00022884"/>
    </source>
</evidence>
<dbReference type="EMBL" id="CP009056">
    <property type="protein sequence ID" value="AJA44030.1"/>
    <property type="molecule type" value="Genomic_DNA"/>
</dbReference>
<dbReference type="RefSeq" id="WP_039103335.1">
    <property type="nucleotide sequence ID" value="NZ_CAMLJH010000011.1"/>
</dbReference>
<dbReference type="KEGG" id="fpp:FPB0191_00173"/>
<evidence type="ECO:0000313" key="9">
    <source>
        <dbReference type="EMBL" id="PXY96825.1"/>
    </source>
</evidence>
<dbReference type="InterPro" id="IPR005484">
    <property type="entry name" value="Ribosomal_uL18_bac/plant/anim"/>
</dbReference>
<dbReference type="GO" id="GO:0003735">
    <property type="term" value="F:structural constituent of ribosome"/>
    <property type="evidence" value="ECO:0007669"/>
    <property type="project" value="InterPro"/>
</dbReference>
<comment type="subunit">
    <text evidence="7">Part of the 50S ribosomal subunit; part of the 5S rRNA/L5/L18/L25 subcomplex. Contacts the 5S and 23S rRNAs.</text>
</comment>
<evidence type="ECO:0000256" key="1">
    <source>
        <dbReference type="ARBA" id="ARBA00007116"/>
    </source>
</evidence>
<gene>
    <name evidence="7" type="primary">rplR</name>
    <name evidence="9" type="ORF">DKK76_00850</name>
    <name evidence="8" type="ORF">FPB0191_00173</name>
</gene>
<evidence type="ECO:0000256" key="4">
    <source>
        <dbReference type="ARBA" id="ARBA00022980"/>
    </source>
</evidence>
<dbReference type="SUPFAM" id="SSF53137">
    <property type="entry name" value="Translational machinery components"/>
    <property type="match status" value="1"/>
</dbReference>
<sequence length="117" mass="12819">MDKKSSRIRRATKARSKMRELLATRLVVHRTPRHIYAQIIAPNGSEVLAAASTLEKAISENLKYTGNKEAAAAVGKAIAERALAKDIKDVAFDRSGFQYHGRVQALAEAAREAGLQF</sequence>
<evidence type="ECO:0000256" key="2">
    <source>
        <dbReference type="ARBA" id="ARBA00022730"/>
    </source>
</evidence>
<dbReference type="InterPro" id="IPR057268">
    <property type="entry name" value="Ribosomal_L18"/>
</dbReference>
<comment type="similarity">
    <text evidence="1 7">Belongs to the universal ribosomal protein uL18 family.</text>
</comment>
<dbReference type="Gene3D" id="3.30.420.100">
    <property type="match status" value="1"/>
</dbReference>
<name>A0A0A7RXH9_FRIPE</name>
<dbReference type="GO" id="GO:0006412">
    <property type="term" value="P:translation"/>
    <property type="evidence" value="ECO:0007669"/>
    <property type="project" value="UniProtKB-UniRule"/>
</dbReference>
<dbReference type="HAMAP" id="MF_01337_B">
    <property type="entry name" value="Ribosomal_uL18_B"/>
    <property type="match status" value="1"/>
</dbReference>
<keyword evidence="10" id="KW-1185">Reference proteome</keyword>
<dbReference type="FunFam" id="3.30.420.100:FF:000001">
    <property type="entry name" value="50S ribosomal protein L18"/>
    <property type="match status" value="1"/>
</dbReference>
<keyword evidence="3 7" id="KW-0694">RNA-binding</keyword>
<reference evidence="8 10" key="1">
    <citation type="journal article" date="2014" name="Appl. Environ. Microbiol.">
        <title>Gut symbionts from distinct hosts exhibit genotoxic activity via divergent colibactin biosynthetic pathways.</title>
        <authorList>
            <person name="Engel P."/>
            <person name="Vizcaino M.I."/>
            <person name="Crawford J.M."/>
        </authorList>
    </citation>
    <scope>NUCLEOTIDE SEQUENCE [LARGE SCALE GENOMIC DNA]</scope>
    <source>
        <strain evidence="8 10">PEB0191</strain>
    </source>
</reference>
<dbReference type="NCBIfam" id="TIGR00060">
    <property type="entry name" value="L18_bact"/>
    <property type="match status" value="1"/>
</dbReference>
<dbReference type="PANTHER" id="PTHR12899:SF3">
    <property type="entry name" value="LARGE RIBOSOMAL SUBUNIT PROTEIN UL18M"/>
    <property type="match status" value="1"/>
</dbReference>
<evidence type="ECO:0000256" key="5">
    <source>
        <dbReference type="ARBA" id="ARBA00023274"/>
    </source>
</evidence>
<proteinExistence type="inferred from homology"/>
<keyword evidence="4 7" id="KW-0689">Ribosomal protein</keyword>
<evidence type="ECO:0000313" key="8">
    <source>
        <dbReference type="EMBL" id="AJA44030.1"/>
    </source>
</evidence>
<evidence type="ECO:0000313" key="10">
    <source>
        <dbReference type="Proteomes" id="UP000030901"/>
    </source>
</evidence>
<evidence type="ECO:0000256" key="7">
    <source>
        <dbReference type="HAMAP-Rule" id="MF_01337"/>
    </source>
</evidence>
<dbReference type="Proteomes" id="UP000247838">
    <property type="component" value="Unassembled WGS sequence"/>
</dbReference>
<dbReference type="InterPro" id="IPR004389">
    <property type="entry name" value="Ribosomal_uL18_bac-type"/>
</dbReference>
<dbReference type="AlphaFoldDB" id="A0A0A7RXH9"/>
<dbReference type="EMBL" id="QGLM01000003">
    <property type="protein sequence ID" value="PXY96825.1"/>
    <property type="molecule type" value="Genomic_DNA"/>
</dbReference>
<evidence type="ECO:0000313" key="11">
    <source>
        <dbReference type="Proteomes" id="UP000247838"/>
    </source>
</evidence>
<comment type="function">
    <text evidence="7">This is one of the proteins that bind and probably mediate the attachment of the 5S RNA into the large ribosomal subunit, where it forms part of the central protuberance.</text>
</comment>
<dbReference type="OrthoDB" id="9810939at2"/>
<reference evidence="9 11" key="2">
    <citation type="submission" date="2018-05" db="EMBL/GenBank/DDBJ databases">
        <title>Reference genomes for bee gut microbiota database.</title>
        <authorList>
            <person name="Ellegaard K.M."/>
        </authorList>
    </citation>
    <scope>NUCLEOTIDE SEQUENCE [LARGE SCALE GENOMIC DNA]</scope>
    <source>
        <strain evidence="9 11">ESL0167</strain>
    </source>
</reference>
<evidence type="ECO:0000256" key="6">
    <source>
        <dbReference type="ARBA" id="ARBA00035197"/>
    </source>
</evidence>
<organism evidence="8 10">
    <name type="scientific">Frischella perrara</name>
    <dbReference type="NCBI Taxonomy" id="1267021"/>
    <lineage>
        <taxon>Bacteria</taxon>
        <taxon>Pseudomonadati</taxon>
        <taxon>Pseudomonadota</taxon>
        <taxon>Gammaproteobacteria</taxon>
        <taxon>Orbales</taxon>
        <taxon>Orbaceae</taxon>
        <taxon>Frischella</taxon>
    </lineage>
</organism>
<dbReference type="GO" id="GO:0008097">
    <property type="term" value="F:5S rRNA binding"/>
    <property type="evidence" value="ECO:0007669"/>
    <property type="project" value="TreeGrafter"/>
</dbReference>
<dbReference type="GO" id="GO:0022625">
    <property type="term" value="C:cytosolic large ribosomal subunit"/>
    <property type="evidence" value="ECO:0007669"/>
    <property type="project" value="TreeGrafter"/>
</dbReference>
<dbReference type="STRING" id="1267021.FPB0191_00173"/>
<keyword evidence="2 7" id="KW-0699">rRNA-binding</keyword>
<dbReference type="Pfam" id="PF00861">
    <property type="entry name" value="Ribosomal_L18p"/>
    <property type="match status" value="1"/>
</dbReference>
<keyword evidence="5 7" id="KW-0687">Ribonucleoprotein</keyword>
<accession>A0A0A7RXH9</accession>
<dbReference type="CDD" id="cd00432">
    <property type="entry name" value="Ribosomal_L18_L5e"/>
    <property type="match status" value="1"/>
</dbReference>
<dbReference type="PANTHER" id="PTHR12899">
    <property type="entry name" value="39S RIBOSOMAL PROTEIN L18, MITOCHONDRIAL"/>
    <property type="match status" value="1"/>
</dbReference>
<protein>
    <recommendedName>
        <fullName evidence="6 7">Large ribosomal subunit protein uL18</fullName>
    </recommendedName>
</protein>
<dbReference type="HOGENOM" id="CLU_098841_0_1_6"/>